<proteinExistence type="predicted"/>
<reference evidence="2 3" key="1">
    <citation type="submission" date="2020-04" db="EMBL/GenBank/DDBJ databases">
        <authorList>
            <person name="Klaysubun C."/>
            <person name="Duangmal K."/>
            <person name="Lipun K."/>
        </authorList>
    </citation>
    <scope>NUCLEOTIDE SEQUENCE [LARGE SCALE GENOMIC DNA]</scope>
    <source>
        <strain evidence="2 3">K10HN5</strain>
    </source>
</reference>
<feature type="domain" description="DUF559" evidence="1">
    <location>
        <begin position="228"/>
        <end position="286"/>
    </location>
</feature>
<sequence length="318" mass="35090">MIPPDVGLAGACLRRAAVEALGDYRVRAAIKSGELLSPWPGVLVDPHRATEPLTVTAAAWLICGPTAVVAGPTAAFLHGCTASEPAPVHLMVPYGSRRRSRPGMVVHNGRFVEADRETVDGLPLLGLERVVTDLLCTARPPDVLAVTDQALAQLDDGRRDEFRARVQQRLAERPDPRGTRIGARLLGLATGRAESPAESRILWRIADLGFPVPEVNWWIRGPDGERLYRVDLAWPALRILVEYDGHAAHFGRTGQDESREEDLRSRGWTVVRAGADDLHDIARVERELHEAFVARGIDLTGRTAGCWRPRRHRERRVS</sequence>
<dbReference type="EMBL" id="JAAXLA010000043">
    <property type="protein sequence ID" value="NMH99850.1"/>
    <property type="molecule type" value="Genomic_DNA"/>
</dbReference>
<evidence type="ECO:0000313" key="2">
    <source>
        <dbReference type="EMBL" id="NMH99850.1"/>
    </source>
</evidence>
<evidence type="ECO:0000259" key="1">
    <source>
        <dbReference type="Pfam" id="PF04480"/>
    </source>
</evidence>
<organism evidence="2 3">
    <name type="scientific">Pseudonocardia acidicola</name>
    <dbReference type="NCBI Taxonomy" id="2724939"/>
    <lineage>
        <taxon>Bacteria</taxon>
        <taxon>Bacillati</taxon>
        <taxon>Actinomycetota</taxon>
        <taxon>Actinomycetes</taxon>
        <taxon>Pseudonocardiales</taxon>
        <taxon>Pseudonocardiaceae</taxon>
        <taxon>Pseudonocardia</taxon>
    </lineage>
</organism>
<name>A0ABX1SE48_9PSEU</name>
<protein>
    <submittedName>
        <fullName evidence="2">DUF559 domain-containing protein</fullName>
    </submittedName>
</protein>
<evidence type="ECO:0000313" key="3">
    <source>
        <dbReference type="Proteomes" id="UP000820669"/>
    </source>
</evidence>
<gene>
    <name evidence="2" type="ORF">HF526_21385</name>
</gene>
<comment type="caution">
    <text evidence="2">The sequence shown here is derived from an EMBL/GenBank/DDBJ whole genome shotgun (WGS) entry which is preliminary data.</text>
</comment>
<keyword evidence="3" id="KW-1185">Reference proteome</keyword>
<accession>A0ABX1SE48</accession>
<dbReference type="InterPro" id="IPR007569">
    <property type="entry name" value="DUF559"/>
</dbReference>
<dbReference type="InterPro" id="IPR011335">
    <property type="entry name" value="Restrct_endonuc-II-like"/>
</dbReference>
<dbReference type="Proteomes" id="UP000820669">
    <property type="component" value="Unassembled WGS sequence"/>
</dbReference>
<dbReference type="SUPFAM" id="SSF52980">
    <property type="entry name" value="Restriction endonuclease-like"/>
    <property type="match status" value="1"/>
</dbReference>
<dbReference type="Gene3D" id="3.40.960.10">
    <property type="entry name" value="VSR Endonuclease"/>
    <property type="match status" value="1"/>
</dbReference>
<dbReference type="Pfam" id="PF04480">
    <property type="entry name" value="DUF559"/>
    <property type="match status" value="1"/>
</dbReference>
<dbReference type="RefSeq" id="WP_169383325.1">
    <property type="nucleotide sequence ID" value="NZ_JAAXLA010000043.1"/>
</dbReference>